<organism evidence="2 3">
    <name type="scientific">Colletotrichum limetticola</name>
    <dbReference type="NCBI Taxonomy" id="1209924"/>
    <lineage>
        <taxon>Eukaryota</taxon>
        <taxon>Fungi</taxon>
        <taxon>Dikarya</taxon>
        <taxon>Ascomycota</taxon>
        <taxon>Pezizomycotina</taxon>
        <taxon>Sordariomycetes</taxon>
        <taxon>Hypocreomycetidae</taxon>
        <taxon>Glomerellales</taxon>
        <taxon>Glomerellaceae</taxon>
        <taxon>Colletotrichum</taxon>
        <taxon>Colletotrichum acutatum species complex</taxon>
    </lineage>
</organism>
<keyword evidence="3" id="KW-1185">Reference proteome</keyword>
<accession>A0ABQ9Q9A1</accession>
<name>A0ABQ9Q9A1_9PEZI</name>
<feature type="region of interest" description="Disordered" evidence="1">
    <location>
        <begin position="32"/>
        <end position="61"/>
    </location>
</feature>
<evidence type="ECO:0000256" key="1">
    <source>
        <dbReference type="SAM" id="MobiDB-lite"/>
    </source>
</evidence>
<evidence type="ECO:0000313" key="2">
    <source>
        <dbReference type="EMBL" id="KAK0380281.1"/>
    </source>
</evidence>
<evidence type="ECO:0000313" key="3">
    <source>
        <dbReference type="Proteomes" id="UP001169217"/>
    </source>
</evidence>
<proteinExistence type="predicted"/>
<dbReference type="Proteomes" id="UP001169217">
    <property type="component" value="Unassembled WGS sequence"/>
</dbReference>
<reference evidence="2" key="1">
    <citation type="submission" date="2023-04" db="EMBL/GenBank/DDBJ databases">
        <title>Colletotrichum limetticola genome sequence.</title>
        <authorList>
            <person name="Baroncelli R."/>
        </authorList>
    </citation>
    <scope>NUCLEOTIDE SEQUENCE</scope>
    <source>
        <strain evidence="2">KLA-Anderson</strain>
    </source>
</reference>
<sequence>MDHGPWTMVAIHPALMLFVNTIEFVRLNLTTRPSSDTSQRDMTRPFSTKSDNPILDKLDLL</sequence>
<gene>
    <name evidence="2" type="ORF">CLIM01_02339</name>
</gene>
<dbReference type="EMBL" id="JARUPT010000043">
    <property type="protein sequence ID" value="KAK0380281.1"/>
    <property type="molecule type" value="Genomic_DNA"/>
</dbReference>
<protein>
    <submittedName>
        <fullName evidence="2">Uncharacterized protein</fullName>
    </submittedName>
</protein>
<comment type="caution">
    <text evidence="2">The sequence shown here is derived from an EMBL/GenBank/DDBJ whole genome shotgun (WGS) entry which is preliminary data.</text>
</comment>